<comment type="caution">
    <text evidence="1">The sequence shown here is derived from an EMBL/GenBank/DDBJ whole genome shotgun (WGS) entry which is preliminary data.</text>
</comment>
<proteinExistence type="predicted"/>
<evidence type="ECO:0000313" key="1">
    <source>
        <dbReference type="EMBL" id="KAK7338316.1"/>
    </source>
</evidence>
<dbReference type="Proteomes" id="UP001367508">
    <property type="component" value="Unassembled WGS sequence"/>
</dbReference>
<name>A0AAN9QKU7_CANGL</name>
<evidence type="ECO:0000313" key="2">
    <source>
        <dbReference type="Proteomes" id="UP001367508"/>
    </source>
</evidence>
<gene>
    <name evidence="1" type="ORF">VNO77_18922</name>
</gene>
<protein>
    <submittedName>
        <fullName evidence="1">Uncharacterized protein</fullName>
    </submittedName>
</protein>
<accession>A0AAN9QKU7</accession>
<reference evidence="1 2" key="1">
    <citation type="submission" date="2024-01" db="EMBL/GenBank/DDBJ databases">
        <title>The genomes of 5 underutilized Papilionoideae crops provide insights into root nodulation and disease resistanc.</title>
        <authorList>
            <person name="Jiang F."/>
        </authorList>
    </citation>
    <scope>NUCLEOTIDE SEQUENCE [LARGE SCALE GENOMIC DNA]</scope>
    <source>
        <strain evidence="1">LVBAO_FW01</strain>
        <tissue evidence="1">Leaves</tissue>
    </source>
</reference>
<keyword evidence="2" id="KW-1185">Reference proteome</keyword>
<dbReference type="AlphaFoldDB" id="A0AAN9QKU7"/>
<dbReference type="EMBL" id="JAYMYQ010000004">
    <property type="protein sequence ID" value="KAK7338316.1"/>
    <property type="molecule type" value="Genomic_DNA"/>
</dbReference>
<sequence>MGEFEVLVGQIIDNLSASEPRTRSITPVPIQHSHILELMSLIHRTGVISGFLRDDNYSKKGKEGTENEQLLVLPLELFYVCFLFSKGIAMTGSYDLGSTPMVASLLLLYAAVIHHVKKGIDPSLKERNHVLRTLNLQAIKDVLKDVRRQRS</sequence>
<organism evidence="1 2">
    <name type="scientific">Canavalia gladiata</name>
    <name type="common">Sword bean</name>
    <name type="synonym">Dolichos gladiatus</name>
    <dbReference type="NCBI Taxonomy" id="3824"/>
    <lineage>
        <taxon>Eukaryota</taxon>
        <taxon>Viridiplantae</taxon>
        <taxon>Streptophyta</taxon>
        <taxon>Embryophyta</taxon>
        <taxon>Tracheophyta</taxon>
        <taxon>Spermatophyta</taxon>
        <taxon>Magnoliopsida</taxon>
        <taxon>eudicotyledons</taxon>
        <taxon>Gunneridae</taxon>
        <taxon>Pentapetalae</taxon>
        <taxon>rosids</taxon>
        <taxon>fabids</taxon>
        <taxon>Fabales</taxon>
        <taxon>Fabaceae</taxon>
        <taxon>Papilionoideae</taxon>
        <taxon>50 kb inversion clade</taxon>
        <taxon>NPAAA clade</taxon>
        <taxon>indigoferoid/millettioid clade</taxon>
        <taxon>Phaseoleae</taxon>
        <taxon>Canavalia</taxon>
    </lineage>
</organism>